<accession>A0A7S9NQN4</accession>
<keyword evidence="1" id="KW-0812">Transmembrane</keyword>
<evidence type="ECO:0000256" key="1">
    <source>
        <dbReference type="SAM" id="Phobius"/>
    </source>
</evidence>
<organism evidence="2 3">
    <name type="scientific">Saccharolobus solfataricus</name>
    <name type="common">Sulfolobus solfataricus</name>
    <dbReference type="NCBI Taxonomy" id="2287"/>
    <lineage>
        <taxon>Archaea</taxon>
        <taxon>Thermoproteota</taxon>
        <taxon>Thermoprotei</taxon>
        <taxon>Sulfolobales</taxon>
        <taxon>Sulfolobaceae</taxon>
        <taxon>Saccharolobus</taxon>
    </lineage>
</organism>
<dbReference type="Proteomes" id="UP000594632">
    <property type="component" value="Chromosome"/>
</dbReference>
<feature type="transmembrane region" description="Helical" evidence="1">
    <location>
        <begin position="126"/>
        <end position="143"/>
    </location>
</feature>
<proteinExistence type="predicted"/>
<keyword evidence="1" id="KW-1133">Transmembrane helix</keyword>
<protein>
    <submittedName>
        <fullName evidence="2">DUF981 family protein</fullName>
    </submittedName>
</protein>
<dbReference type="InterPro" id="IPR009324">
    <property type="entry name" value="DUF981"/>
</dbReference>
<evidence type="ECO:0000313" key="2">
    <source>
        <dbReference type="EMBL" id="QPG49316.1"/>
    </source>
</evidence>
<gene>
    <name evidence="2" type="ORF">HFC64_05315</name>
</gene>
<feature type="transmembrane region" description="Helical" evidence="1">
    <location>
        <begin position="195"/>
        <end position="219"/>
    </location>
</feature>
<dbReference type="Pfam" id="PF06168">
    <property type="entry name" value="DUF981"/>
    <property type="match status" value="1"/>
</dbReference>
<feature type="transmembrane region" description="Helical" evidence="1">
    <location>
        <begin position="98"/>
        <end position="119"/>
    </location>
</feature>
<feature type="transmembrane region" description="Helical" evidence="1">
    <location>
        <begin position="155"/>
        <end position="174"/>
    </location>
</feature>
<keyword evidence="1" id="KW-0472">Membrane</keyword>
<feature type="transmembrane region" description="Helical" evidence="1">
    <location>
        <begin position="28"/>
        <end position="47"/>
    </location>
</feature>
<feature type="transmembrane region" description="Helical" evidence="1">
    <location>
        <begin position="68"/>
        <end position="86"/>
    </location>
</feature>
<evidence type="ECO:0000313" key="3">
    <source>
        <dbReference type="Proteomes" id="UP000594632"/>
    </source>
</evidence>
<reference evidence="2 3" key="1">
    <citation type="journal article" date="2020" name="Nat. Commun.">
        <title>The structures of two archaeal type IV pili illuminate evolutionary relationships.</title>
        <authorList>
            <person name="Wang F."/>
            <person name="Baquero D.P."/>
            <person name="Su Z."/>
            <person name="Beltran L.C."/>
            <person name="Prangishvili D."/>
            <person name="Krupovic M."/>
            <person name="Egelman E.H."/>
        </authorList>
    </citation>
    <scope>NUCLEOTIDE SEQUENCE [LARGE SCALE GENOMIC DNA]</scope>
    <source>
        <strain evidence="2 3">POZ149</strain>
    </source>
</reference>
<dbReference type="AlphaFoldDB" id="A0A7S9NQN4"/>
<sequence>MFIFKHIGLIYFKRKVYIGDKMVFIDNLGLMLFILPLVSVLIAYTTIQAFIGFRKSSYEAIKRSLDDSILPAAILGIIIIILSLWGEFTWTLPGSYNILFYDVYLLLGITILSYSIAVYMGKRLQSTGIFSLFVGLITIYYGVSGYNLGLTKEPLALLALYATYGIAGILGYPVTLALDKLRDQQGVKDPKLEGWMYAFFLLFWIFVVIAGIIGAFIAVETIPAHLAHPP</sequence>
<dbReference type="EMBL" id="CP050869">
    <property type="protein sequence ID" value="QPG49316.1"/>
    <property type="molecule type" value="Genomic_DNA"/>
</dbReference>
<name>A0A7S9NQN4_SACSO</name>